<sequence>MTDERWQEIIGQIKDKFQISDQRTEDLPEERGRGSVEIVEFIGPLGRMKLERTTQPLVLGKKTIGSRRIGSQTTVKYLYSESEKIHKFKAYRFDENNNEWLEIKMERKEMIF</sequence>
<reference evidence="1 2" key="1">
    <citation type="journal article" date="2016" name="Nat. Commun.">
        <title>Thousands of microbial genomes shed light on interconnected biogeochemical processes in an aquifer system.</title>
        <authorList>
            <person name="Anantharaman K."/>
            <person name="Brown C.T."/>
            <person name="Hug L.A."/>
            <person name="Sharon I."/>
            <person name="Castelle C.J."/>
            <person name="Probst A.J."/>
            <person name="Thomas B.C."/>
            <person name="Singh A."/>
            <person name="Wilkins M.J."/>
            <person name="Karaoz U."/>
            <person name="Brodie E.L."/>
            <person name="Williams K.H."/>
            <person name="Hubbard S.S."/>
            <person name="Banfield J.F."/>
        </authorList>
    </citation>
    <scope>NUCLEOTIDE SEQUENCE [LARGE SCALE GENOMIC DNA]</scope>
</reference>
<name>A0A1G1XXV0_9BACT</name>
<evidence type="ECO:0000313" key="2">
    <source>
        <dbReference type="Proteomes" id="UP000178930"/>
    </source>
</evidence>
<protein>
    <submittedName>
        <fullName evidence="1">Uncharacterized protein</fullName>
    </submittedName>
</protein>
<dbReference type="EMBL" id="MHIB01000009">
    <property type="protein sequence ID" value="OGY44899.1"/>
    <property type="molecule type" value="Genomic_DNA"/>
</dbReference>
<dbReference type="STRING" id="1797532.A2729_03915"/>
<comment type="caution">
    <text evidence="1">The sequence shown here is derived from an EMBL/GenBank/DDBJ whole genome shotgun (WGS) entry which is preliminary data.</text>
</comment>
<proteinExistence type="predicted"/>
<dbReference type="Proteomes" id="UP000178930">
    <property type="component" value="Unassembled WGS sequence"/>
</dbReference>
<evidence type="ECO:0000313" key="1">
    <source>
        <dbReference type="EMBL" id="OGY44899.1"/>
    </source>
</evidence>
<organism evidence="1 2">
    <name type="scientific">Candidatus Buchananbacteria bacterium RIFCSPHIGHO2_01_FULL_39_14</name>
    <dbReference type="NCBI Taxonomy" id="1797532"/>
    <lineage>
        <taxon>Bacteria</taxon>
        <taxon>Candidatus Buchananiibacteriota</taxon>
    </lineage>
</organism>
<accession>A0A1G1XXV0</accession>
<dbReference type="AlphaFoldDB" id="A0A1G1XXV0"/>
<gene>
    <name evidence="1" type="ORF">A2729_03915</name>
</gene>